<reference evidence="4" key="1">
    <citation type="journal article" date="2019" name="Int. J. Syst. Evol. Microbiol.">
        <title>The Global Catalogue of Microorganisms (GCM) 10K type strain sequencing project: providing services to taxonomists for standard genome sequencing and annotation.</title>
        <authorList>
            <consortium name="The Broad Institute Genomics Platform"/>
            <consortium name="The Broad Institute Genome Sequencing Center for Infectious Disease"/>
            <person name="Wu L."/>
            <person name="Ma J."/>
        </authorList>
    </citation>
    <scope>NUCLEOTIDE SEQUENCE [LARGE SCALE GENOMIC DNA]</scope>
    <source>
        <strain evidence="4">JCM 17459</strain>
    </source>
</reference>
<accession>A0ABP6UL54</accession>
<protein>
    <recommendedName>
        <fullName evidence="5">DUF4019 domain-containing protein</fullName>
    </recommendedName>
</protein>
<feature type="region of interest" description="Disordered" evidence="1">
    <location>
        <begin position="159"/>
        <end position="194"/>
    </location>
</feature>
<comment type="caution">
    <text evidence="3">The sequence shown here is derived from an EMBL/GenBank/DDBJ whole genome shotgun (WGS) entry which is preliminary data.</text>
</comment>
<name>A0ABP6UL54_9MICO</name>
<feature type="region of interest" description="Disordered" evidence="1">
    <location>
        <begin position="30"/>
        <end position="76"/>
    </location>
</feature>
<feature type="compositionally biased region" description="Low complexity" evidence="1">
    <location>
        <begin position="30"/>
        <end position="47"/>
    </location>
</feature>
<evidence type="ECO:0000256" key="1">
    <source>
        <dbReference type="SAM" id="MobiDB-lite"/>
    </source>
</evidence>
<feature type="signal peptide" evidence="2">
    <location>
        <begin position="1"/>
        <end position="22"/>
    </location>
</feature>
<evidence type="ECO:0000256" key="2">
    <source>
        <dbReference type="SAM" id="SignalP"/>
    </source>
</evidence>
<feature type="chain" id="PRO_5045985672" description="DUF4019 domain-containing protein" evidence="2">
    <location>
        <begin position="23"/>
        <end position="194"/>
    </location>
</feature>
<dbReference type="RefSeq" id="WP_345045056.1">
    <property type="nucleotide sequence ID" value="NZ_BAABBA010000032.1"/>
</dbReference>
<evidence type="ECO:0008006" key="5">
    <source>
        <dbReference type="Google" id="ProtNLM"/>
    </source>
</evidence>
<keyword evidence="2" id="KW-0732">Signal</keyword>
<evidence type="ECO:0000313" key="4">
    <source>
        <dbReference type="Proteomes" id="UP001499841"/>
    </source>
</evidence>
<sequence>MSARTVRLIALGAILTVPLAGCTDDRAPTAQETAAAPAPTATATHAPAAPPAPPISDGGTPMESHLGEDTSAPAPVWDDASRKEAQTLAQDVMTAYARPAAPQEQWWAEFSKHLSAQAAYDYQWVDPTSIPASTVTGPATITAEPSVYLAELTVPTDAGPYGVLLSRTDGPSPWQVERITPPESLEQPADGESA</sequence>
<evidence type="ECO:0000313" key="3">
    <source>
        <dbReference type="EMBL" id="GAA3511088.1"/>
    </source>
</evidence>
<proteinExistence type="predicted"/>
<organism evidence="3 4">
    <name type="scientific">Georgenia daeguensis</name>
    <dbReference type="NCBI Taxonomy" id="908355"/>
    <lineage>
        <taxon>Bacteria</taxon>
        <taxon>Bacillati</taxon>
        <taxon>Actinomycetota</taxon>
        <taxon>Actinomycetes</taxon>
        <taxon>Micrococcales</taxon>
        <taxon>Bogoriellaceae</taxon>
        <taxon>Georgenia</taxon>
    </lineage>
</organism>
<keyword evidence="4" id="KW-1185">Reference proteome</keyword>
<dbReference type="Proteomes" id="UP001499841">
    <property type="component" value="Unassembled WGS sequence"/>
</dbReference>
<gene>
    <name evidence="3" type="ORF">GCM10022262_39060</name>
</gene>
<dbReference type="EMBL" id="BAABBA010000032">
    <property type="protein sequence ID" value="GAA3511088.1"/>
    <property type="molecule type" value="Genomic_DNA"/>
</dbReference>